<keyword evidence="7 9" id="KW-1133">Transmembrane helix</keyword>
<keyword evidence="6 9" id="KW-0812">Transmembrane</keyword>
<accession>H3NLD6</accession>
<evidence type="ECO:0000256" key="3">
    <source>
        <dbReference type="ARBA" id="ARBA00022448"/>
    </source>
</evidence>
<keyword evidence="5 10" id="KW-0592">Phosphate transport</keyword>
<dbReference type="STRING" id="883114.HMPREF9709_00113"/>
<evidence type="ECO:0000256" key="2">
    <source>
        <dbReference type="ARBA" id="ARBA00007069"/>
    </source>
</evidence>
<dbReference type="GO" id="GO:0006817">
    <property type="term" value="P:phosphate ion transport"/>
    <property type="evidence" value="ECO:0007669"/>
    <property type="project" value="UniProtKB-KW"/>
</dbReference>
<evidence type="ECO:0000313" key="13">
    <source>
        <dbReference type="Proteomes" id="UP000004191"/>
    </source>
</evidence>
<dbReference type="GeneID" id="96998136"/>
<keyword evidence="3 9" id="KW-0813">Transport</keyword>
<proteinExistence type="inferred from homology"/>
<dbReference type="SUPFAM" id="SSF161098">
    <property type="entry name" value="MetI-like"/>
    <property type="match status" value="1"/>
</dbReference>
<dbReference type="PROSITE" id="PS50928">
    <property type="entry name" value="ABC_TM1"/>
    <property type="match status" value="1"/>
</dbReference>
<dbReference type="AlphaFoldDB" id="H3NLD6"/>
<keyword evidence="13" id="KW-1185">Reference proteome</keyword>
<evidence type="ECO:0000256" key="7">
    <source>
        <dbReference type="ARBA" id="ARBA00022989"/>
    </source>
</evidence>
<feature type="transmembrane region" description="Helical" evidence="9">
    <location>
        <begin position="147"/>
        <end position="167"/>
    </location>
</feature>
<dbReference type="HOGENOM" id="CLU_033621_1_0_9"/>
<name>H3NLD6_9FIRM</name>
<keyword evidence="4 10" id="KW-1003">Cell membrane</keyword>
<dbReference type="GO" id="GO:0005886">
    <property type="term" value="C:plasma membrane"/>
    <property type="evidence" value="ECO:0007669"/>
    <property type="project" value="UniProtKB-SubCell"/>
</dbReference>
<evidence type="ECO:0000256" key="10">
    <source>
        <dbReference type="RuleBase" id="RU363054"/>
    </source>
</evidence>
<dbReference type="RefSeq" id="WP_005396938.1">
    <property type="nucleotide sequence ID" value="NZ_JH601088.1"/>
</dbReference>
<gene>
    <name evidence="12" type="ORF">HMPREF9709_00113</name>
</gene>
<evidence type="ECO:0000256" key="9">
    <source>
        <dbReference type="RuleBase" id="RU363032"/>
    </source>
</evidence>
<comment type="caution">
    <text evidence="10">Lacks conserved residue(s) required for the propagation of feature annotation.</text>
</comment>
<dbReference type="NCBIfam" id="TIGR02138">
    <property type="entry name" value="phosphate_pstC"/>
    <property type="match status" value="1"/>
</dbReference>
<evidence type="ECO:0000259" key="11">
    <source>
        <dbReference type="PROSITE" id="PS50928"/>
    </source>
</evidence>
<dbReference type="Gene3D" id="1.10.3720.10">
    <property type="entry name" value="MetI-like"/>
    <property type="match status" value="1"/>
</dbReference>
<dbReference type="CDD" id="cd06261">
    <property type="entry name" value="TM_PBP2"/>
    <property type="match status" value="1"/>
</dbReference>
<organism evidence="12 13">
    <name type="scientific">Helcococcus kunzii ATCC 51366</name>
    <dbReference type="NCBI Taxonomy" id="883114"/>
    <lineage>
        <taxon>Bacteria</taxon>
        <taxon>Bacillati</taxon>
        <taxon>Bacillota</taxon>
        <taxon>Tissierellia</taxon>
        <taxon>Tissierellales</taxon>
        <taxon>Peptoniphilaceae</taxon>
        <taxon>Helcococcus</taxon>
    </lineage>
</organism>
<dbReference type="eggNOG" id="COG0573">
    <property type="taxonomic scope" value="Bacteria"/>
</dbReference>
<feature type="transmembrane region" description="Helical" evidence="9">
    <location>
        <begin position="113"/>
        <end position="135"/>
    </location>
</feature>
<keyword evidence="8 9" id="KW-0472">Membrane</keyword>
<dbReference type="InterPro" id="IPR011864">
    <property type="entry name" value="Phosphate_PstC"/>
</dbReference>
<evidence type="ECO:0000256" key="6">
    <source>
        <dbReference type="ARBA" id="ARBA00022692"/>
    </source>
</evidence>
<dbReference type="GO" id="GO:0005315">
    <property type="term" value="F:phosphate transmembrane transporter activity"/>
    <property type="evidence" value="ECO:0007669"/>
    <property type="project" value="InterPro"/>
</dbReference>
<dbReference type="InterPro" id="IPR035906">
    <property type="entry name" value="MetI-like_sf"/>
</dbReference>
<dbReference type="PANTHER" id="PTHR30425">
    <property type="entry name" value="PHOSPHATE TRANSPORT SYSTEM PERMEASE PROTEIN PST"/>
    <property type="match status" value="1"/>
</dbReference>
<sequence length="292" mass="31167">MNSKASGKTFGEEFARVVFIIATAASIVALGFIIYFLFSTAWPVIRDHGFSNFLFGTEWRPTFKVPKYGILPFIVGSIYATLGAIILGVPIGLFVAVYMAFYAPKKIYKVLKAGINLMAGIPSVVYGLFALTIIVPKLRELFGGTGLSLLAAILLLAVMILPTIISLSESALRAVPKANYQGAIGLGASKERAIWNVVLPAAKSGVLSSIILGIGRAIGETMAVTMVAGGQAVMPKSLVKGMRTMTMNVVLEMKYAGAEHENALIATGAVLFVFILLINLAFNMLKNRKVGE</sequence>
<dbReference type="PATRIC" id="fig|883114.3.peg.113"/>
<comment type="function">
    <text evidence="10">Part of the binding-protein-dependent transport system for phosphate; probably responsible for the translocation of the substrate across the membrane.</text>
</comment>
<dbReference type="EMBL" id="AGEI01000003">
    <property type="protein sequence ID" value="EHR36017.1"/>
    <property type="molecule type" value="Genomic_DNA"/>
</dbReference>
<comment type="caution">
    <text evidence="12">The sequence shown here is derived from an EMBL/GenBank/DDBJ whole genome shotgun (WGS) entry which is preliminary data.</text>
</comment>
<feature type="transmembrane region" description="Helical" evidence="9">
    <location>
        <begin position="14"/>
        <end position="38"/>
    </location>
</feature>
<comment type="subcellular location">
    <subcellularLocation>
        <location evidence="1 9">Cell membrane</location>
        <topology evidence="1 9">Multi-pass membrane protein</topology>
    </subcellularLocation>
</comment>
<evidence type="ECO:0000313" key="12">
    <source>
        <dbReference type="EMBL" id="EHR36017.1"/>
    </source>
</evidence>
<evidence type="ECO:0000256" key="1">
    <source>
        <dbReference type="ARBA" id="ARBA00004651"/>
    </source>
</evidence>
<reference evidence="12 13" key="1">
    <citation type="submission" date="2012-01" db="EMBL/GenBank/DDBJ databases">
        <title>The Genome Sequence of Helcococcus kunzii ATCC 51366.</title>
        <authorList>
            <consortium name="The Broad Institute Genome Sequencing Platform"/>
            <person name="Earl A."/>
            <person name="Ward D."/>
            <person name="Feldgarden M."/>
            <person name="Gevers D."/>
            <person name="Huys G."/>
            <person name="Young S.K."/>
            <person name="Zeng Q."/>
            <person name="Gargeya S."/>
            <person name="Fitzgerald M."/>
            <person name="Haas B."/>
            <person name="Abouelleil A."/>
            <person name="Alvarado L."/>
            <person name="Arachchi H.M."/>
            <person name="Berlin A."/>
            <person name="Chapman S.B."/>
            <person name="Gearin G."/>
            <person name="Goldberg J."/>
            <person name="Griggs A."/>
            <person name="Gujja S."/>
            <person name="Hansen M."/>
            <person name="Heiman D."/>
            <person name="Howarth C."/>
            <person name="Larimer J."/>
            <person name="Lui A."/>
            <person name="MacDonald P.J.P."/>
            <person name="McCowen C."/>
            <person name="Montmayeur A."/>
            <person name="Murphy C."/>
            <person name="Neiman D."/>
            <person name="Pearson M."/>
            <person name="Priest M."/>
            <person name="Roberts A."/>
            <person name="Saif S."/>
            <person name="Shea T."/>
            <person name="Sisk P."/>
            <person name="Stolte C."/>
            <person name="Sykes S."/>
            <person name="Wortman J."/>
            <person name="Nusbaum C."/>
            <person name="Birren B."/>
        </authorList>
    </citation>
    <scope>NUCLEOTIDE SEQUENCE [LARGE SCALE GENOMIC DNA]</scope>
    <source>
        <strain evidence="12 13">ATCC 51366</strain>
    </source>
</reference>
<dbReference type="InterPro" id="IPR000515">
    <property type="entry name" value="MetI-like"/>
</dbReference>
<evidence type="ECO:0000256" key="5">
    <source>
        <dbReference type="ARBA" id="ARBA00022592"/>
    </source>
</evidence>
<evidence type="ECO:0000256" key="4">
    <source>
        <dbReference type="ARBA" id="ARBA00022475"/>
    </source>
</evidence>
<evidence type="ECO:0000256" key="8">
    <source>
        <dbReference type="ARBA" id="ARBA00023136"/>
    </source>
</evidence>
<feature type="domain" description="ABC transmembrane type-1" evidence="11">
    <location>
        <begin position="74"/>
        <end position="282"/>
    </location>
</feature>
<comment type="similarity">
    <text evidence="2 10">Belongs to the binding-protein-dependent transport system permease family. CysTW subfamily.</text>
</comment>
<feature type="transmembrane region" description="Helical" evidence="9">
    <location>
        <begin position="70"/>
        <end position="101"/>
    </location>
</feature>
<protein>
    <recommendedName>
        <fullName evidence="10">Phosphate transport system permease protein</fullName>
    </recommendedName>
</protein>
<feature type="transmembrane region" description="Helical" evidence="9">
    <location>
        <begin position="263"/>
        <end position="282"/>
    </location>
</feature>
<dbReference type="Proteomes" id="UP000004191">
    <property type="component" value="Unassembled WGS sequence"/>
</dbReference>
<dbReference type="InterPro" id="IPR051124">
    <property type="entry name" value="Phosphate_Transport_Permease"/>
</dbReference>
<dbReference type="OrthoDB" id="9785113at2"/>
<dbReference type="PANTHER" id="PTHR30425:SF1">
    <property type="entry name" value="PHOSPHATE TRANSPORT SYSTEM PERMEASE PROTEIN PSTC"/>
    <property type="match status" value="1"/>
</dbReference>
<dbReference type="Pfam" id="PF00528">
    <property type="entry name" value="BPD_transp_1"/>
    <property type="match status" value="1"/>
</dbReference>